<dbReference type="OrthoDB" id="9785438at2"/>
<comment type="caution">
    <text evidence="1">The sequence shown here is derived from an EMBL/GenBank/DDBJ whole genome shotgun (WGS) entry which is preliminary data.</text>
</comment>
<dbReference type="Pfam" id="PF04134">
    <property type="entry name" value="DCC1-like"/>
    <property type="match status" value="1"/>
</dbReference>
<dbReference type="Proteomes" id="UP000214646">
    <property type="component" value="Unassembled WGS sequence"/>
</dbReference>
<dbReference type="GO" id="GO:0015035">
    <property type="term" value="F:protein-disulfide reductase activity"/>
    <property type="evidence" value="ECO:0007669"/>
    <property type="project" value="InterPro"/>
</dbReference>
<dbReference type="PANTHER" id="PTHR34290">
    <property type="entry name" value="SI:CH73-390P7.2"/>
    <property type="match status" value="1"/>
</dbReference>
<dbReference type="PANTHER" id="PTHR34290:SF2">
    <property type="entry name" value="OS04G0668800 PROTEIN"/>
    <property type="match status" value="1"/>
</dbReference>
<organism evidence="1 2">
    <name type="scientific">Fimbriiglobus ruber</name>
    <dbReference type="NCBI Taxonomy" id="1908690"/>
    <lineage>
        <taxon>Bacteria</taxon>
        <taxon>Pseudomonadati</taxon>
        <taxon>Planctomycetota</taxon>
        <taxon>Planctomycetia</taxon>
        <taxon>Gemmatales</taxon>
        <taxon>Gemmataceae</taxon>
        <taxon>Fimbriiglobus</taxon>
    </lineage>
</organism>
<sequence>MSSVTAEVATVSTAATDGKGIVLFDGTCPLCQRSIKVLKALDWFGLIAFQDARDTAHLPHANVPLDSKRLLEEMHVLTPDRQHAYAGFRAFRWIAWRLPVTLAFAPFLYLPGVPWIGNKIYLWVAKNRYDLVPCHNGACQVNLKRK</sequence>
<evidence type="ECO:0008006" key="3">
    <source>
        <dbReference type="Google" id="ProtNLM"/>
    </source>
</evidence>
<reference evidence="2" key="1">
    <citation type="submission" date="2017-06" db="EMBL/GenBank/DDBJ databases">
        <title>Genome analysis of Fimbriiglobus ruber SP5, the first member of the order Planctomycetales with confirmed chitinolytic capability.</title>
        <authorList>
            <person name="Ravin N.V."/>
            <person name="Rakitin A.L."/>
            <person name="Ivanova A.A."/>
            <person name="Beletsky A.V."/>
            <person name="Kulichevskaya I.S."/>
            <person name="Mardanov A.V."/>
            <person name="Dedysh S.N."/>
        </authorList>
    </citation>
    <scope>NUCLEOTIDE SEQUENCE [LARGE SCALE GENOMIC DNA]</scope>
    <source>
        <strain evidence="2">SP5</strain>
    </source>
</reference>
<name>A0A225DDW5_9BACT</name>
<dbReference type="InterPro" id="IPR044691">
    <property type="entry name" value="DCC1_Trx"/>
</dbReference>
<keyword evidence="2" id="KW-1185">Reference proteome</keyword>
<gene>
    <name evidence="1" type="ORF">FRUB_08099</name>
</gene>
<dbReference type="AlphaFoldDB" id="A0A225DDW5"/>
<evidence type="ECO:0000313" key="2">
    <source>
        <dbReference type="Proteomes" id="UP000214646"/>
    </source>
</evidence>
<proteinExistence type="predicted"/>
<evidence type="ECO:0000313" key="1">
    <source>
        <dbReference type="EMBL" id="OWK35536.1"/>
    </source>
</evidence>
<accession>A0A225DDW5</accession>
<dbReference type="RefSeq" id="WP_161967900.1">
    <property type="nucleotide sequence ID" value="NZ_NIDE01000017.1"/>
</dbReference>
<dbReference type="EMBL" id="NIDE01000017">
    <property type="protein sequence ID" value="OWK35536.1"/>
    <property type="molecule type" value="Genomic_DNA"/>
</dbReference>
<dbReference type="InterPro" id="IPR007263">
    <property type="entry name" value="DCC1-like"/>
</dbReference>
<protein>
    <recommendedName>
        <fullName evidence="3">Cell division inhibitor</fullName>
    </recommendedName>
</protein>